<keyword evidence="2" id="KW-1185">Reference proteome</keyword>
<protein>
    <submittedName>
        <fullName evidence="1">Uncharacterized protein</fullName>
    </submittedName>
</protein>
<organism evidence="1 2">
    <name type="scientific">Meiothermus taiwanensis WR-220</name>
    <dbReference type="NCBI Taxonomy" id="1339250"/>
    <lineage>
        <taxon>Bacteria</taxon>
        <taxon>Thermotogati</taxon>
        <taxon>Deinococcota</taxon>
        <taxon>Deinococci</taxon>
        <taxon>Thermales</taxon>
        <taxon>Thermaceae</taxon>
        <taxon>Meiothermus</taxon>
    </lineage>
</organism>
<accession>A0ABM6WGU2</accession>
<dbReference type="Proteomes" id="UP000263013">
    <property type="component" value="Chromosome"/>
</dbReference>
<name>A0ABM6WGU2_9DEIN</name>
<evidence type="ECO:0000313" key="1">
    <source>
        <dbReference type="EMBL" id="AWR86265.1"/>
    </source>
</evidence>
<reference evidence="1 2" key="1">
    <citation type="submission" date="2017-05" db="EMBL/GenBank/DDBJ databases">
        <title>Complete genome sequence of Meiothermus taiwanensis WR-220.</title>
        <authorList>
            <person name="Wu W.-L."/>
            <person name="Lo W.-S."/>
            <person name="Kuo C.-H."/>
            <person name="Wu S.-H."/>
        </authorList>
    </citation>
    <scope>NUCLEOTIDE SEQUENCE [LARGE SCALE GENOMIC DNA]</scope>
    <source>
        <strain evidence="1 2">WR-220</strain>
    </source>
</reference>
<evidence type="ECO:0000313" key="2">
    <source>
        <dbReference type="Proteomes" id="UP000263013"/>
    </source>
</evidence>
<dbReference type="RefSeq" id="WP_027887333.1">
    <property type="nucleotide sequence ID" value="NZ_CP021130.1"/>
</dbReference>
<sequence>MSNPLKELFGTLRDQFQIGLASATAALLKTASGRLDFRNRADSAHIDIRVKALQLNDGDTNQITIQSPAISADYTLTLPTAQGAANQVLAQSSTPGVLEWANVAVANDTVKTDTTSLAFNSAATVSMFALPANARVLRVRLIIDTPFTGGTGAQVSVGISGNTAKYMGATENDLSYPALTSFEVEPNLTPVGSVENIIATYAANGATAGAARIEVDYVLPG</sequence>
<gene>
    <name evidence="1" type="ORF">Mtai_v1c10210</name>
</gene>
<proteinExistence type="predicted"/>
<dbReference type="EMBL" id="CP021130">
    <property type="protein sequence ID" value="AWR86265.1"/>
    <property type="molecule type" value="Genomic_DNA"/>
</dbReference>